<evidence type="ECO:0000313" key="1">
    <source>
        <dbReference type="EMBL" id="KAH3753065.1"/>
    </source>
</evidence>
<name>A0A9D4DRK5_DREPO</name>
<protein>
    <submittedName>
        <fullName evidence="1">Uncharacterized protein</fullName>
    </submittedName>
</protein>
<evidence type="ECO:0000313" key="2">
    <source>
        <dbReference type="Proteomes" id="UP000828390"/>
    </source>
</evidence>
<dbReference type="Proteomes" id="UP000828390">
    <property type="component" value="Unassembled WGS sequence"/>
</dbReference>
<organism evidence="1 2">
    <name type="scientific">Dreissena polymorpha</name>
    <name type="common">Zebra mussel</name>
    <name type="synonym">Mytilus polymorpha</name>
    <dbReference type="NCBI Taxonomy" id="45954"/>
    <lineage>
        <taxon>Eukaryota</taxon>
        <taxon>Metazoa</taxon>
        <taxon>Spiralia</taxon>
        <taxon>Lophotrochozoa</taxon>
        <taxon>Mollusca</taxon>
        <taxon>Bivalvia</taxon>
        <taxon>Autobranchia</taxon>
        <taxon>Heteroconchia</taxon>
        <taxon>Euheterodonta</taxon>
        <taxon>Imparidentia</taxon>
        <taxon>Neoheterodontei</taxon>
        <taxon>Myida</taxon>
        <taxon>Dreissenoidea</taxon>
        <taxon>Dreissenidae</taxon>
        <taxon>Dreissena</taxon>
    </lineage>
</organism>
<reference evidence="1" key="2">
    <citation type="submission" date="2020-11" db="EMBL/GenBank/DDBJ databases">
        <authorList>
            <person name="McCartney M.A."/>
            <person name="Auch B."/>
            <person name="Kono T."/>
            <person name="Mallez S."/>
            <person name="Becker A."/>
            <person name="Gohl D.M."/>
            <person name="Silverstein K.A.T."/>
            <person name="Koren S."/>
            <person name="Bechman K.B."/>
            <person name="Herman A."/>
            <person name="Abrahante J.E."/>
            <person name="Garbe J."/>
        </authorList>
    </citation>
    <scope>NUCLEOTIDE SEQUENCE</scope>
    <source>
        <strain evidence="1">Duluth1</strain>
        <tissue evidence="1">Whole animal</tissue>
    </source>
</reference>
<proteinExistence type="predicted"/>
<accession>A0A9D4DRK5</accession>
<reference evidence="1" key="1">
    <citation type="journal article" date="2019" name="bioRxiv">
        <title>The Genome of the Zebra Mussel, Dreissena polymorpha: A Resource for Invasive Species Research.</title>
        <authorList>
            <person name="McCartney M.A."/>
            <person name="Auch B."/>
            <person name="Kono T."/>
            <person name="Mallez S."/>
            <person name="Zhang Y."/>
            <person name="Obille A."/>
            <person name="Becker A."/>
            <person name="Abrahante J.E."/>
            <person name="Garbe J."/>
            <person name="Badalamenti J.P."/>
            <person name="Herman A."/>
            <person name="Mangelson H."/>
            <person name="Liachko I."/>
            <person name="Sullivan S."/>
            <person name="Sone E.D."/>
            <person name="Koren S."/>
            <person name="Silverstein K.A.T."/>
            <person name="Beckman K.B."/>
            <person name="Gohl D.M."/>
        </authorList>
    </citation>
    <scope>NUCLEOTIDE SEQUENCE</scope>
    <source>
        <strain evidence="1">Duluth1</strain>
        <tissue evidence="1">Whole animal</tissue>
    </source>
</reference>
<comment type="caution">
    <text evidence="1">The sequence shown here is derived from an EMBL/GenBank/DDBJ whole genome shotgun (WGS) entry which is preliminary data.</text>
</comment>
<dbReference type="AlphaFoldDB" id="A0A9D4DRK5"/>
<keyword evidence="2" id="KW-1185">Reference proteome</keyword>
<dbReference type="EMBL" id="JAIWYP010000010">
    <property type="protein sequence ID" value="KAH3753065.1"/>
    <property type="molecule type" value="Genomic_DNA"/>
</dbReference>
<sequence>MVLIFQRHRLTRTHISRTTPVPVTTRMRLRPTRLLPTPPTQCKRQAGTQTLPRLCTPRFRPAPIRITDMGQAMDKDVQCL</sequence>
<gene>
    <name evidence="1" type="ORF">DPMN_187695</name>
</gene>